<keyword evidence="4" id="KW-1185">Reference proteome</keyword>
<evidence type="ECO:0000256" key="2">
    <source>
        <dbReference type="ARBA" id="ARBA00023002"/>
    </source>
</evidence>
<dbReference type="PROSITE" id="PS00061">
    <property type="entry name" value="ADH_SHORT"/>
    <property type="match status" value="1"/>
</dbReference>
<dbReference type="Pfam" id="PF13561">
    <property type="entry name" value="adh_short_C2"/>
    <property type="match status" value="1"/>
</dbReference>
<protein>
    <submittedName>
        <fullName evidence="3">SDR family NAD(P)-dependent oxidoreductase</fullName>
    </submittedName>
</protein>
<evidence type="ECO:0000313" key="4">
    <source>
        <dbReference type="Proteomes" id="UP001501444"/>
    </source>
</evidence>
<dbReference type="InterPro" id="IPR020904">
    <property type="entry name" value="Sc_DH/Rdtase_CS"/>
</dbReference>
<sequence length="264" mass="26854">MSAVDYPGLLRLDGRVHAVVGVGPGIGRETALALAAAGARVVCVDLDADQAAAVAAETGGVAATCDITAPGGFARVLADAERELGRVDGVTDVVGLVRWKPLADTADDDWVWQSEVVAAQAVRVVRAAVPHLRRSGGGVLTFIASVSAFTSAPGHGLYGMAKAALLSMVRTAAVELGPVGIRVNAVSPGATLTPRLAGDPRFAAAIRENSERTPLRRIARPSDVAGAVLFLSSPLAGHVTGQDLVVDGGLTNSWPLAQPEHAAG</sequence>
<dbReference type="RefSeq" id="WP_344617443.1">
    <property type="nucleotide sequence ID" value="NZ_BAAARV010000074.1"/>
</dbReference>
<dbReference type="SUPFAM" id="SSF51735">
    <property type="entry name" value="NAD(P)-binding Rossmann-fold domains"/>
    <property type="match status" value="1"/>
</dbReference>
<dbReference type="CDD" id="cd05233">
    <property type="entry name" value="SDR_c"/>
    <property type="match status" value="1"/>
</dbReference>
<accession>A0ABN3H9I0</accession>
<comment type="caution">
    <text evidence="3">The sequence shown here is derived from an EMBL/GenBank/DDBJ whole genome shotgun (WGS) entry which is preliminary data.</text>
</comment>
<dbReference type="PRINTS" id="PR00081">
    <property type="entry name" value="GDHRDH"/>
</dbReference>
<dbReference type="EMBL" id="BAAARV010000074">
    <property type="protein sequence ID" value="GAA2373163.1"/>
    <property type="molecule type" value="Genomic_DNA"/>
</dbReference>
<name>A0ABN3H9I0_9ACTN</name>
<dbReference type="InterPro" id="IPR002347">
    <property type="entry name" value="SDR_fam"/>
</dbReference>
<comment type="similarity">
    <text evidence="1">Belongs to the short-chain dehydrogenases/reductases (SDR) family.</text>
</comment>
<reference evidence="3 4" key="1">
    <citation type="journal article" date="2019" name="Int. J. Syst. Evol. Microbiol.">
        <title>The Global Catalogue of Microorganisms (GCM) 10K type strain sequencing project: providing services to taxonomists for standard genome sequencing and annotation.</title>
        <authorList>
            <consortium name="The Broad Institute Genomics Platform"/>
            <consortium name="The Broad Institute Genome Sequencing Center for Infectious Disease"/>
            <person name="Wu L."/>
            <person name="Ma J."/>
        </authorList>
    </citation>
    <scope>NUCLEOTIDE SEQUENCE [LARGE SCALE GENOMIC DNA]</scope>
    <source>
        <strain evidence="3 4">JCM 3272</strain>
    </source>
</reference>
<evidence type="ECO:0000256" key="1">
    <source>
        <dbReference type="ARBA" id="ARBA00006484"/>
    </source>
</evidence>
<organism evidence="3 4">
    <name type="scientific">Dactylosporangium salmoneum</name>
    <dbReference type="NCBI Taxonomy" id="53361"/>
    <lineage>
        <taxon>Bacteria</taxon>
        <taxon>Bacillati</taxon>
        <taxon>Actinomycetota</taxon>
        <taxon>Actinomycetes</taxon>
        <taxon>Micromonosporales</taxon>
        <taxon>Micromonosporaceae</taxon>
        <taxon>Dactylosporangium</taxon>
    </lineage>
</organism>
<keyword evidence="2" id="KW-0560">Oxidoreductase</keyword>
<dbReference type="PANTHER" id="PTHR43669">
    <property type="entry name" value="5-KETO-D-GLUCONATE 5-REDUCTASE"/>
    <property type="match status" value="1"/>
</dbReference>
<proteinExistence type="inferred from homology"/>
<dbReference type="Gene3D" id="3.40.50.720">
    <property type="entry name" value="NAD(P)-binding Rossmann-like Domain"/>
    <property type="match status" value="1"/>
</dbReference>
<dbReference type="PANTHER" id="PTHR43669:SF3">
    <property type="entry name" value="ALCOHOL DEHYDROGENASE, PUTATIVE (AFU_ORTHOLOGUE AFUA_3G03445)-RELATED"/>
    <property type="match status" value="1"/>
</dbReference>
<evidence type="ECO:0000313" key="3">
    <source>
        <dbReference type="EMBL" id="GAA2373163.1"/>
    </source>
</evidence>
<gene>
    <name evidence="3" type="ORF">GCM10010170_075780</name>
</gene>
<dbReference type="InterPro" id="IPR036291">
    <property type="entry name" value="NAD(P)-bd_dom_sf"/>
</dbReference>
<dbReference type="Proteomes" id="UP001501444">
    <property type="component" value="Unassembled WGS sequence"/>
</dbReference>